<reference evidence="2 3" key="1">
    <citation type="journal article" date="2022" name="Allergy">
        <title>Genome assembly and annotation of Periplaneta americana reveal a comprehensive cockroach allergen profile.</title>
        <authorList>
            <person name="Wang L."/>
            <person name="Xiong Q."/>
            <person name="Saelim N."/>
            <person name="Wang L."/>
            <person name="Nong W."/>
            <person name="Wan A.T."/>
            <person name="Shi M."/>
            <person name="Liu X."/>
            <person name="Cao Q."/>
            <person name="Hui J.H.L."/>
            <person name="Sookrung N."/>
            <person name="Leung T.F."/>
            <person name="Tungtrongchitr A."/>
            <person name="Tsui S.K.W."/>
        </authorList>
    </citation>
    <scope>NUCLEOTIDE SEQUENCE [LARGE SCALE GENOMIC DNA]</scope>
    <source>
        <strain evidence="2">PWHHKU_190912</strain>
    </source>
</reference>
<dbReference type="InterPro" id="IPR013098">
    <property type="entry name" value="Ig_I-set"/>
</dbReference>
<proteinExistence type="predicted"/>
<dbReference type="Gene3D" id="2.60.40.10">
    <property type="entry name" value="Immunoglobulins"/>
    <property type="match status" value="1"/>
</dbReference>
<gene>
    <name evidence="2" type="ORF">ANN_21826</name>
</gene>
<evidence type="ECO:0000313" key="3">
    <source>
        <dbReference type="Proteomes" id="UP001148838"/>
    </source>
</evidence>
<comment type="caution">
    <text evidence="2">The sequence shown here is derived from an EMBL/GenBank/DDBJ whole genome shotgun (WGS) entry which is preliminary data.</text>
</comment>
<dbReference type="InterPro" id="IPR013783">
    <property type="entry name" value="Ig-like_fold"/>
</dbReference>
<dbReference type="InterPro" id="IPR036179">
    <property type="entry name" value="Ig-like_dom_sf"/>
</dbReference>
<protein>
    <recommendedName>
        <fullName evidence="1">Immunoglobulin I-set domain-containing protein</fullName>
    </recommendedName>
</protein>
<dbReference type="Proteomes" id="UP001148838">
    <property type="component" value="Unassembled WGS sequence"/>
</dbReference>
<dbReference type="Pfam" id="PF07679">
    <property type="entry name" value="I-set"/>
    <property type="match status" value="1"/>
</dbReference>
<dbReference type="EMBL" id="JAJSOF020000033">
    <property type="protein sequence ID" value="KAJ4429625.1"/>
    <property type="molecule type" value="Genomic_DNA"/>
</dbReference>
<dbReference type="SUPFAM" id="SSF48726">
    <property type="entry name" value="Immunoglobulin"/>
    <property type="match status" value="1"/>
</dbReference>
<evidence type="ECO:0000313" key="2">
    <source>
        <dbReference type="EMBL" id="KAJ4429625.1"/>
    </source>
</evidence>
<name>A0ABQ8S6Q8_PERAM</name>
<accession>A0ABQ8S6Q8</accession>
<keyword evidence="3" id="KW-1185">Reference proteome</keyword>
<evidence type="ECO:0000259" key="1">
    <source>
        <dbReference type="Pfam" id="PF07679"/>
    </source>
</evidence>
<organism evidence="2 3">
    <name type="scientific">Periplaneta americana</name>
    <name type="common">American cockroach</name>
    <name type="synonym">Blatta americana</name>
    <dbReference type="NCBI Taxonomy" id="6978"/>
    <lineage>
        <taxon>Eukaryota</taxon>
        <taxon>Metazoa</taxon>
        <taxon>Ecdysozoa</taxon>
        <taxon>Arthropoda</taxon>
        <taxon>Hexapoda</taxon>
        <taxon>Insecta</taxon>
        <taxon>Pterygota</taxon>
        <taxon>Neoptera</taxon>
        <taxon>Polyneoptera</taxon>
        <taxon>Dictyoptera</taxon>
        <taxon>Blattodea</taxon>
        <taxon>Blattoidea</taxon>
        <taxon>Blattidae</taxon>
        <taxon>Blattinae</taxon>
        <taxon>Periplaneta</taxon>
    </lineage>
</organism>
<feature type="domain" description="Immunoglobulin I-set" evidence="1">
    <location>
        <begin position="86"/>
        <end position="139"/>
    </location>
</feature>
<sequence>MAGLCEGGNEPPGSLKAKYVVKQKSIRILRYSSISGLSSFSPFSQLLRDSLYPKKVTNHCVRPQCLKFAKHSAQGRVYHPSLSGLQGHELSSGGRVTITTEDGVACLVIEHITADDSGKYVVSVENNLGADCHFASVAVEALELFVTDKQHQTLAKTRTRSHLWSNGQRVWPRNQVARRFLSPHNRLPTETVIKYRNEEQSVEYDKSVNGAATVLKMYLNKRAEYDREQTVSAGNYDHSGSSITRDEG</sequence>